<reference evidence="2 3" key="1">
    <citation type="journal article" date="2020" name="BMC Genomics">
        <title>Intraspecific diversification of the crop wild relative Brassica cretica Lam. using demographic model selection.</title>
        <authorList>
            <person name="Kioukis A."/>
            <person name="Michalopoulou V.A."/>
            <person name="Briers L."/>
            <person name="Pirintsos S."/>
            <person name="Studholme D.J."/>
            <person name="Pavlidis P."/>
            <person name="Sarris P.F."/>
        </authorList>
    </citation>
    <scope>NUCLEOTIDE SEQUENCE [LARGE SCALE GENOMIC DNA]</scope>
    <source>
        <strain evidence="3">cv. PFS-1207/04</strain>
    </source>
</reference>
<feature type="region of interest" description="Disordered" evidence="1">
    <location>
        <begin position="142"/>
        <end position="161"/>
    </location>
</feature>
<organism evidence="2 3">
    <name type="scientific">Brassica cretica</name>
    <name type="common">Mustard</name>
    <dbReference type="NCBI Taxonomy" id="69181"/>
    <lineage>
        <taxon>Eukaryota</taxon>
        <taxon>Viridiplantae</taxon>
        <taxon>Streptophyta</taxon>
        <taxon>Embryophyta</taxon>
        <taxon>Tracheophyta</taxon>
        <taxon>Spermatophyta</taxon>
        <taxon>Magnoliopsida</taxon>
        <taxon>eudicotyledons</taxon>
        <taxon>Gunneridae</taxon>
        <taxon>Pentapetalae</taxon>
        <taxon>rosids</taxon>
        <taxon>malvids</taxon>
        <taxon>Brassicales</taxon>
        <taxon>Brassicaceae</taxon>
        <taxon>Brassiceae</taxon>
        <taxon>Brassica</taxon>
    </lineage>
</organism>
<evidence type="ECO:0000313" key="3">
    <source>
        <dbReference type="Proteomes" id="UP000266723"/>
    </source>
</evidence>
<comment type="caution">
    <text evidence="2">The sequence shown here is derived from an EMBL/GenBank/DDBJ whole genome shotgun (WGS) entry which is preliminary data.</text>
</comment>
<evidence type="ECO:0000313" key="2">
    <source>
        <dbReference type="EMBL" id="KAF3576790.1"/>
    </source>
</evidence>
<sequence>MNISFRFGFGFELRVELVLCGSYSSGSDEPGSDTMFSITSQHHNQSIYSSFIQEKEVSYSQGTSVSSLKLHRSWQDSELLVSTPTSPSPMDLSLALSMSKTTPFFMLNSPHQYQLKAVTFPIASKPAGPWSFFLASSDMEESYELQRKQEPSSDEPGSDTI</sequence>
<accession>A0ABQ7DHH8</accession>
<proteinExistence type="predicted"/>
<protein>
    <submittedName>
        <fullName evidence="2">Uncharacterized protein</fullName>
    </submittedName>
</protein>
<feature type="compositionally biased region" description="Acidic residues" evidence="1">
    <location>
        <begin position="152"/>
        <end position="161"/>
    </location>
</feature>
<evidence type="ECO:0000256" key="1">
    <source>
        <dbReference type="SAM" id="MobiDB-lite"/>
    </source>
</evidence>
<name>A0ABQ7DHH8_BRACR</name>
<dbReference type="EMBL" id="QGKV02000649">
    <property type="protein sequence ID" value="KAF3576790.1"/>
    <property type="molecule type" value="Genomic_DNA"/>
</dbReference>
<dbReference type="Proteomes" id="UP000266723">
    <property type="component" value="Unassembled WGS sequence"/>
</dbReference>
<keyword evidence="3" id="KW-1185">Reference proteome</keyword>
<gene>
    <name evidence="2" type="ORF">DY000_02032404</name>
</gene>